<dbReference type="PANTHER" id="PTHR34611">
    <property type="match status" value="1"/>
</dbReference>
<name>A0A9D2NWS0_9FIRM</name>
<evidence type="ECO:0000259" key="1">
    <source>
        <dbReference type="Pfam" id="PF04754"/>
    </source>
</evidence>
<dbReference type="AlphaFoldDB" id="A0A9D2NWS0"/>
<protein>
    <submittedName>
        <fullName evidence="2">Rpn family recombination-promoting nuclease/putative transposase</fullName>
    </submittedName>
</protein>
<sequence length="350" mass="40480">MGDRTDNNKIRNTKPKDSGAKLIFDNHILCAQFLRGYTDVELLKNVEPEDIEDISERFLWMWQEGRDSDSVKRIRVKGVPGVDTIFLIALIEHQSKVDFDMSFRILRYIVQILTDYAEEQEKKQKGITKTKGFRYPPILPVVFYDGPGNWTAETSFRERVYLNDILGEYIPDFHYIVVPLSKYTNQQLVDKGDELSLIMLVDKLRSAADFRNLSGLPEEYFENISQNSPESVLKLIGKIISVLLLRMNVPKDEVADFTDRIERRDFSMLFENFEAYDVQETRRISKEEGKAEGMAEGILKLLEDMGPVTEEVRKKILAESDLEILAKWLKKAAKAESIEQFESCIAETDR</sequence>
<dbReference type="EMBL" id="DWWK01000156">
    <property type="protein sequence ID" value="HJC39352.1"/>
    <property type="molecule type" value="Genomic_DNA"/>
</dbReference>
<dbReference type="PANTHER" id="PTHR34611:SF2">
    <property type="entry name" value="INACTIVE RECOMBINATION-PROMOTING NUCLEASE-LIKE PROTEIN RPNE-RELATED"/>
    <property type="match status" value="1"/>
</dbReference>
<feature type="domain" description="Transposase (putative) YhgA-like" evidence="1">
    <location>
        <begin position="29"/>
        <end position="213"/>
    </location>
</feature>
<comment type="caution">
    <text evidence="2">The sequence shown here is derived from an EMBL/GenBank/DDBJ whole genome shotgun (WGS) entry which is preliminary data.</text>
</comment>
<dbReference type="GO" id="GO:1990238">
    <property type="term" value="F:double-stranded DNA endonuclease activity"/>
    <property type="evidence" value="ECO:0007669"/>
    <property type="project" value="TreeGrafter"/>
</dbReference>
<dbReference type="Pfam" id="PF04754">
    <property type="entry name" value="Transposase_31"/>
    <property type="match status" value="1"/>
</dbReference>
<reference evidence="2" key="1">
    <citation type="journal article" date="2021" name="PeerJ">
        <title>Extensive microbial diversity within the chicken gut microbiome revealed by metagenomics and culture.</title>
        <authorList>
            <person name="Gilroy R."/>
            <person name="Ravi A."/>
            <person name="Getino M."/>
            <person name="Pursley I."/>
            <person name="Horton D.L."/>
            <person name="Alikhan N.F."/>
            <person name="Baker D."/>
            <person name="Gharbi K."/>
            <person name="Hall N."/>
            <person name="Watson M."/>
            <person name="Adriaenssens E.M."/>
            <person name="Foster-Nyarko E."/>
            <person name="Jarju S."/>
            <person name="Secka A."/>
            <person name="Antonio M."/>
            <person name="Oren A."/>
            <person name="Chaudhuri R.R."/>
            <person name="La Ragione R."/>
            <person name="Hildebrand F."/>
            <person name="Pallen M.J."/>
        </authorList>
    </citation>
    <scope>NUCLEOTIDE SEQUENCE</scope>
    <source>
        <strain evidence="2">ChiGjej1B1-1692</strain>
    </source>
</reference>
<dbReference type="InterPro" id="IPR006842">
    <property type="entry name" value="Transposase_31"/>
</dbReference>
<dbReference type="GO" id="GO:0006310">
    <property type="term" value="P:DNA recombination"/>
    <property type="evidence" value="ECO:0007669"/>
    <property type="project" value="TreeGrafter"/>
</dbReference>
<dbReference type="Proteomes" id="UP000823894">
    <property type="component" value="Unassembled WGS sequence"/>
</dbReference>
<evidence type="ECO:0000313" key="3">
    <source>
        <dbReference type="Proteomes" id="UP000823894"/>
    </source>
</evidence>
<organism evidence="2 3">
    <name type="scientific">Candidatus Mediterraneibacter faecigallinarum</name>
    <dbReference type="NCBI Taxonomy" id="2838669"/>
    <lineage>
        <taxon>Bacteria</taxon>
        <taxon>Bacillati</taxon>
        <taxon>Bacillota</taxon>
        <taxon>Clostridia</taxon>
        <taxon>Lachnospirales</taxon>
        <taxon>Lachnospiraceae</taxon>
        <taxon>Mediterraneibacter</taxon>
    </lineage>
</organism>
<proteinExistence type="predicted"/>
<reference evidence="2" key="2">
    <citation type="submission" date="2021-04" db="EMBL/GenBank/DDBJ databases">
        <authorList>
            <person name="Gilroy R."/>
        </authorList>
    </citation>
    <scope>NUCLEOTIDE SEQUENCE</scope>
    <source>
        <strain evidence="2">ChiGjej1B1-1692</strain>
    </source>
</reference>
<accession>A0A9D2NWS0</accession>
<gene>
    <name evidence="2" type="ORF">H9757_09875</name>
</gene>
<dbReference type="InterPro" id="IPR051699">
    <property type="entry name" value="Rpn/YhgA-like_nuclease"/>
</dbReference>
<evidence type="ECO:0000313" key="2">
    <source>
        <dbReference type="EMBL" id="HJC39352.1"/>
    </source>
</evidence>